<dbReference type="RefSeq" id="WP_107751106.1">
    <property type="nucleotide sequence ID" value="NZ_QBKF01000003.1"/>
</dbReference>
<dbReference type="AlphaFoldDB" id="A0A2T7USV0"/>
<comment type="caution">
    <text evidence="11">The sequence shown here is derived from an EMBL/GenBank/DDBJ whole genome shotgun (WGS) entry which is preliminary data.</text>
</comment>
<comment type="cofactor">
    <cofactor evidence="1 9">
        <name>pyridoxal 5'-phosphate</name>
        <dbReference type="ChEBI" id="CHEBI:597326"/>
    </cofactor>
</comment>
<dbReference type="InterPro" id="IPR005861">
    <property type="entry name" value="HisP_aminotrans"/>
</dbReference>
<keyword evidence="5 9" id="KW-0032">Aminotransferase</keyword>
<dbReference type="GO" id="GO:0004400">
    <property type="term" value="F:histidinol-phosphate transaminase activity"/>
    <property type="evidence" value="ECO:0007669"/>
    <property type="project" value="UniProtKB-UniRule"/>
</dbReference>
<protein>
    <recommendedName>
        <fullName evidence="9">Histidinol-phosphate aminotransferase</fullName>
        <ecNumber evidence="9">2.6.1.9</ecNumber>
    </recommendedName>
    <alternativeName>
        <fullName evidence="9">Imidazole acetol-phosphate transaminase</fullName>
    </alternativeName>
</protein>
<feature type="modified residue" description="N6-(pyridoxal phosphate)lysine" evidence="9">
    <location>
        <position position="228"/>
    </location>
</feature>
<evidence type="ECO:0000256" key="3">
    <source>
        <dbReference type="ARBA" id="ARBA00007970"/>
    </source>
</evidence>
<dbReference type="PROSITE" id="PS00599">
    <property type="entry name" value="AA_TRANSFER_CLASS_2"/>
    <property type="match status" value="1"/>
</dbReference>
<evidence type="ECO:0000256" key="6">
    <source>
        <dbReference type="ARBA" id="ARBA00022679"/>
    </source>
</evidence>
<dbReference type="InterPro" id="IPR001917">
    <property type="entry name" value="Aminotrans_II_pyridoxalP_BS"/>
</dbReference>
<dbReference type="NCBIfam" id="TIGR01141">
    <property type="entry name" value="hisC"/>
    <property type="match status" value="1"/>
</dbReference>
<dbReference type="GO" id="GO:0030170">
    <property type="term" value="F:pyridoxal phosphate binding"/>
    <property type="evidence" value="ECO:0007669"/>
    <property type="project" value="InterPro"/>
</dbReference>
<dbReference type="InterPro" id="IPR050106">
    <property type="entry name" value="HistidinolP_aminotransfase"/>
</dbReference>
<dbReference type="GO" id="GO:0000105">
    <property type="term" value="P:L-histidine biosynthetic process"/>
    <property type="evidence" value="ECO:0007669"/>
    <property type="project" value="UniProtKB-UniRule"/>
</dbReference>
<evidence type="ECO:0000256" key="7">
    <source>
        <dbReference type="ARBA" id="ARBA00022898"/>
    </source>
</evidence>
<keyword evidence="12" id="KW-1185">Reference proteome</keyword>
<name>A0A2T7USV0_9RHOB</name>
<evidence type="ECO:0000256" key="2">
    <source>
        <dbReference type="ARBA" id="ARBA00005011"/>
    </source>
</evidence>
<proteinExistence type="inferred from homology"/>
<dbReference type="OrthoDB" id="9809616at2"/>
<feature type="domain" description="Aminotransferase class I/classII large" evidence="10">
    <location>
        <begin position="36"/>
        <end position="361"/>
    </location>
</feature>
<dbReference type="InterPro" id="IPR004839">
    <property type="entry name" value="Aminotransferase_I/II_large"/>
</dbReference>
<dbReference type="EC" id="2.6.1.9" evidence="9"/>
<comment type="pathway">
    <text evidence="2 9">Amino-acid biosynthesis; L-histidine biosynthesis; L-histidine from 5-phospho-alpha-D-ribose 1-diphosphate: step 7/9.</text>
</comment>
<dbReference type="InterPro" id="IPR015421">
    <property type="entry name" value="PyrdxlP-dep_Trfase_major"/>
</dbReference>
<evidence type="ECO:0000313" key="12">
    <source>
        <dbReference type="Proteomes" id="UP000244810"/>
    </source>
</evidence>
<dbReference type="InterPro" id="IPR015424">
    <property type="entry name" value="PyrdxlP-dep_Trfase"/>
</dbReference>
<accession>A0A2T7USV0</accession>
<keyword evidence="9" id="KW-0028">Amino-acid biosynthesis</keyword>
<dbReference type="CDD" id="cd00609">
    <property type="entry name" value="AAT_like"/>
    <property type="match status" value="1"/>
</dbReference>
<dbReference type="UniPathway" id="UPA00031">
    <property type="reaction ID" value="UER00012"/>
</dbReference>
<evidence type="ECO:0000256" key="8">
    <source>
        <dbReference type="ARBA" id="ARBA00047481"/>
    </source>
</evidence>
<keyword evidence="6 9" id="KW-0808">Transferase</keyword>
<dbReference type="InterPro" id="IPR015422">
    <property type="entry name" value="PyrdxlP-dep_Trfase_small"/>
</dbReference>
<dbReference type="Proteomes" id="UP000244810">
    <property type="component" value="Unassembled WGS sequence"/>
</dbReference>
<sequence length="369" mass="39472">MKSDLIRPEIAALPTYNAGLALDRFRARYGIDCLAKLDSNENPAGPCPGVVDAIRDEAAGIARYPDAGNGALREDLAAATGSTTDRLIIGNGSEDLIGAVFRTVLRPGDHVVTICPSFGLHEFGALASGAHVTKVPFNADWSFPVEGMIRAMAAEAPRVLMFSSPSNPAGPAISADEFDTLLTATPPDTLVVFDEAYLEYLDPAARFDAMARLEAGPNPWLILRTFSKAYGLAGIRVGYGIACDPDLAAQMMKARNPFGVNALAVAAARAALRDADHLAHSVTRAAEGRVQLARHLSQAGFACAPSQTNFVFFDTGRTATDFAEALRHKGVLIKPWLEEPYTRWARVTIGTEEENRHFLAAVEAIHCPA</sequence>
<dbReference type="Gene3D" id="3.90.1150.10">
    <property type="entry name" value="Aspartate Aminotransferase, domain 1"/>
    <property type="match status" value="1"/>
</dbReference>
<dbReference type="EMBL" id="QDDR01000004">
    <property type="protein sequence ID" value="PVE47734.1"/>
    <property type="molecule type" value="Genomic_DNA"/>
</dbReference>
<evidence type="ECO:0000259" key="10">
    <source>
        <dbReference type="Pfam" id="PF00155"/>
    </source>
</evidence>
<comment type="catalytic activity">
    <reaction evidence="8 9">
        <text>L-histidinol phosphate + 2-oxoglutarate = 3-(imidazol-4-yl)-2-oxopropyl phosphate + L-glutamate</text>
        <dbReference type="Rhea" id="RHEA:23744"/>
        <dbReference type="ChEBI" id="CHEBI:16810"/>
        <dbReference type="ChEBI" id="CHEBI:29985"/>
        <dbReference type="ChEBI" id="CHEBI:57766"/>
        <dbReference type="ChEBI" id="CHEBI:57980"/>
        <dbReference type="EC" id="2.6.1.9"/>
    </reaction>
</comment>
<evidence type="ECO:0000256" key="4">
    <source>
        <dbReference type="ARBA" id="ARBA00011738"/>
    </source>
</evidence>
<dbReference type="PANTHER" id="PTHR43643:SF3">
    <property type="entry name" value="HISTIDINOL-PHOSPHATE AMINOTRANSFERASE"/>
    <property type="match status" value="1"/>
</dbReference>
<organism evidence="11 12">
    <name type="scientific">Pararhodobacter aggregans</name>
    <dbReference type="NCBI Taxonomy" id="404875"/>
    <lineage>
        <taxon>Bacteria</taxon>
        <taxon>Pseudomonadati</taxon>
        <taxon>Pseudomonadota</taxon>
        <taxon>Alphaproteobacteria</taxon>
        <taxon>Rhodobacterales</taxon>
        <taxon>Paracoccaceae</taxon>
        <taxon>Pararhodobacter</taxon>
    </lineage>
</organism>
<keyword evidence="9" id="KW-0368">Histidine biosynthesis</keyword>
<dbReference type="Gene3D" id="3.40.640.10">
    <property type="entry name" value="Type I PLP-dependent aspartate aminotransferase-like (Major domain)"/>
    <property type="match status" value="1"/>
</dbReference>
<dbReference type="PANTHER" id="PTHR43643">
    <property type="entry name" value="HISTIDINOL-PHOSPHATE AMINOTRANSFERASE 2"/>
    <property type="match status" value="1"/>
</dbReference>
<dbReference type="SUPFAM" id="SSF53383">
    <property type="entry name" value="PLP-dependent transferases"/>
    <property type="match status" value="1"/>
</dbReference>
<reference evidence="11 12" key="1">
    <citation type="journal article" date="2011" name="Syst. Appl. Microbiol.">
        <title>Defluviimonas denitrificans gen. nov., sp. nov., and Pararhodobacter aggregans gen. nov., sp. nov., non-phototrophic Rhodobacteraceae from the biofilter of a marine aquaculture.</title>
        <authorList>
            <person name="Foesel B.U."/>
            <person name="Drake H.L."/>
            <person name="Schramm A."/>
        </authorList>
    </citation>
    <scope>NUCLEOTIDE SEQUENCE [LARGE SCALE GENOMIC DNA]</scope>
    <source>
        <strain evidence="11 12">D1-19</strain>
    </source>
</reference>
<keyword evidence="7 9" id="KW-0663">Pyridoxal phosphate</keyword>
<evidence type="ECO:0000256" key="5">
    <source>
        <dbReference type="ARBA" id="ARBA00022576"/>
    </source>
</evidence>
<evidence type="ECO:0000256" key="9">
    <source>
        <dbReference type="HAMAP-Rule" id="MF_01023"/>
    </source>
</evidence>
<evidence type="ECO:0000256" key="1">
    <source>
        <dbReference type="ARBA" id="ARBA00001933"/>
    </source>
</evidence>
<dbReference type="Pfam" id="PF00155">
    <property type="entry name" value="Aminotran_1_2"/>
    <property type="match status" value="1"/>
</dbReference>
<evidence type="ECO:0000313" key="11">
    <source>
        <dbReference type="EMBL" id="PVE47734.1"/>
    </source>
</evidence>
<gene>
    <name evidence="9 11" type="primary">hisC</name>
    <name evidence="11" type="ORF">DDE23_09850</name>
</gene>
<comment type="similarity">
    <text evidence="3 9">Belongs to the class-II pyridoxal-phosphate-dependent aminotransferase family. Histidinol-phosphate aminotransferase subfamily.</text>
</comment>
<dbReference type="HAMAP" id="MF_01023">
    <property type="entry name" value="HisC_aminotrans_2"/>
    <property type="match status" value="1"/>
</dbReference>
<comment type="subunit">
    <text evidence="4 9">Homodimer.</text>
</comment>